<evidence type="ECO:0000313" key="3">
    <source>
        <dbReference type="Proteomes" id="UP001597102"/>
    </source>
</evidence>
<organism evidence="2 3">
    <name type="scientific">Methyloligella solikamskensis</name>
    <dbReference type="NCBI Taxonomy" id="1177756"/>
    <lineage>
        <taxon>Bacteria</taxon>
        <taxon>Pseudomonadati</taxon>
        <taxon>Pseudomonadota</taxon>
        <taxon>Alphaproteobacteria</taxon>
        <taxon>Hyphomicrobiales</taxon>
        <taxon>Hyphomicrobiaceae</taxon>
        <taxon>Methyloligella</taxon>
    </lineage>
</organism>
<protein>
    <submittedName>
        <fullName evidence="2">Uncharacterized protein</fullName>
    </submittedName>
</protein>
<comment type="caution">
    <text evidence="2">The sequence shown here is derived from an EMBL/GenBank/DDBJ whole genome shotgun (WGS) entry which is preliminary data.</text>
</comment>
<dbReference type="PROSITE" id="PS51318">
    <property type="entry name" value="TAT"/>
    <property type="match status" value="1"/>
</dbReference>
<keyword evidence="3" id="KW-1185">Reference proteome</keyword>
<dbReference type="InterPro" id="IPR006311">
    <property type="entry name" value="TAT_signal"/>
</dbReference>
<dbReference type="Proteomes" id="UP001597102">
    <property type="component" value="Unassembled WGS sequence"/>
</dbReference>
<feature type="chain" id="PRO_5045339479" evidence="1">
    <location>
        <begin position="26"/>
        <end position="111"/>
    </location>
</feature>
<reference evidence="3" key="1">
    <citation type="journal article" date="2019" name="Int. J. Syst. Evol. Microbiol.">
        <title>The Global Catalogue of Microorganisms (GCM) 10K type strain sequencing project: providing services to taxonomists for standard genome sequencing and annotation.</title>
        <authorList>
            <consortium name="The Broad Institute Genomics Platform"/>
            <consortium name="The Broad Institute Genome Sequencing Center for Infectious Disease"/>
            <person name="Wu L."/>
            <person name="Ma J."/>
        </authorList>
    </citation>
    <scope>NUCLEOTIDE SEQUENCE [LARGE SCALE GENOMIC DNA]</scope>
    <source>
        <strain evidence="3">CCUG 61697</strain>
    </source>
</reference>
<name>A0ABW3J7Y3_9HYPH</name>
<sequence length="111" mass="12039">MTIRRFTLMASAAALAAAWAMPAAAAPGAGVSVPAERVQNVQKVGWFRNRRDETYYVDGSGEHVRAPGADVDTNSRGTRVLAPFVDVDTQGNDVRVRAPFVNIIRPKNWAD</sequence>
<evidence type="ECO:0000256" key="1">
    <source>
        <dbReference type="SAM" id="SignalP"/>
    </source>
</evidence>
<feature type="signal peptide" evidence="1">
    <location>
        <begin position="1"/>
        <end position="25"/>
    </location>
</feature>
<evidence type="ECO:0000313" key="2">
    <source>
        <dbReference type="EMBL" id="MFD0986557.1"/>
    </source>
</evidence>
<accession>A0ABW3J7Y3</accession>
<proteinExistence type="predicted"/>
<dbReference type="EMBL" id="JBHTJO010000001">
    <property type="protein sequence ID" value="MFD0986557.1"/>
    <property type="molecule type" value="Genomic_DNA"/>
</dbReference>
<gene>
    <name evidence="2" type="ORF">ACFQ2F_05545</name>
</gene>
<keyword evidence="1" id="KW-0732">Signal</keyword>
<dbReference type="RefSeq" id="WP_379086919.1">
    <property type="nucleotide sequence ID" value="NZ_JBHTJO010000001.1"/>
</dbReference>